<reference evidence="3 4" key="1">
    <citation type="submission" date="2019-08" db="EMBL/GenBank/DDBJ databases">
        <title>In-depth cultivation of the pig gut microbiome towards novel bacterial diversity and tailored functional studies.</title>
        <authorList>
            <person name="Wylensek D."/>
            <person name="Hitch T.C.A."/>
            <person name="Clavel T."/>
        </authorList>
    </citation>
    <scope>NUCLEOTIDE SEQUENCE [LARGE SCALE GENOMIC DNA]</scope>
    <source>
        <strain evidence="3 4">Oil+RF-744-GAM-WT-6</strain>
    </source>
</reference>
<dbReference type="GO" id="GO:0015074">
    <property type="term" value="P:DNA integration"/>
    <property type="evidence" value="ECO:0007669"/>
    <property type="project" value="InterPro"/>
</dbReference>
<dbReference type="PROSITE" id="PS51898">
    <property type="entry name" value="TYR_RECOMBINASE"/>
    <property type="match status" value="1"/>
</dbReference>
<dbReference type="InterPro" id="IPR011010">
    <property type="entry name" value="DNA_brk_join_enz"/>
</dbReference>
<dbReference type="PANTHER" id="PTHR30349">
    <property type="entry name" value="PHAGE INTEGRASE-RELATED"/>
    <property type="match status" value="1"/>
</dbReference>
<organism evidence="3 4">
    <name type="scientific">Stecheria intestinalis</name>
    <dbReference type="NCBI Taxonomy" id="2606630"/>
    <lineage>
        <taxon>Bacteria</taxon>
        <taxon>Bacillati</taxon>
        <taxon>Bacillota</taxon>
        <taxon>Erysipelotrichia</taxon>
        <taxon>Erysipelotrichales</taxon>
        <taxon>Erysipelotrichaceae</taxon>
        <taxon>Stecheria</taxon>
    </lineage>
</organism>
<comment type="caution">
    <text evidence="3">The sequence shown here is derived from an EMBL/GenBank/DDBJ whole genome shotgun (WGS) entry which is preliminary data.</text>
</comment>
<keyword evidence="4" id="KW-1185">Reference proteome</keyword>
<feature type="domain" description="Tyr recombinase" evidence="2">
    <location>
        <begin position="23"/>
        <end position="209"/>
    </location>
</feature>
<dbReference type="Proteomes" id="UP000461880">
    <property type="component" value="Unassembled WGS sequence"/>
</dbReference>
<protein>
    <submittedName>
        <fullName evidence="3">Tyrosine-type recombinase/integrase</fullName>
    </submittedName>
</protein>
<evidence type="ECO:0000256" key="1">
    <source>
        <dbReference type="ARBA" id="ARBA00023172"/>
    </source>
</evidence>
<dbReference type="EMBL" id="VUMN01000002">
    <property type="protein sequence ID" value="MSS57625.1"/>
    <property type="molecule type" value="Genomic_DNA"/>
</dbReference>
<evidence type="ECO:0000313" key="3">
    <source>
        <dbReference type="EMBL" id="MSS57625.1"/>
    </source>
</evidence>
<proteinExistence type="predicted"/>
<accession>A0A7X2NQC1</accession>
<name>A0A7X2NQC1_9FIRM</name>
<dbReference type="InterPro" id="IPR002104">
    <property type="entry name" value="Integrase_catalytic"/>
</dbReference>
<evidence type="ECO:0000313" key="4">
    <source>
        <dbReference type="Proteomes" id="UP000461880"/>
    </source>
</evidence>
<dbReference type="InterPro" id="IPR050090">
    <property type="entry name" value="Tyrosine_recombinase_XerCD"/>
</dbReference>
<evidence type="ECO:0000259" key="2">
    <source>
        <dbReference type="PROSITE" id="PS51898"/>
    </source>
</evidence>
<dbReference type="AlphaFoldDB" id="A0A7X2NQC1"/>
<gene>
    <name evidence="3" type="ORF">FYJ51_01705</name>
</gene>
<dbReference type="GO" id="GO:0003677">
    <property type="term" value="F:DNA binding"/>
    <property type="evidence" value="ECO:0007669"/>
    <property type="project" value="InterPro"/>
</dbReference>
<dbReference type="Pfam" id="PF00589">
    <property type="entry name" value="Phage_integrase"/>
    <property type="match status" value="1"/>
</dbReference>
<dbReference type="GO" id="GO:0006310">
    <property type="term" value="P:DNA recombination"/>
    <property type="evidence" value="ECO:0007669"/>
    <property type="project" value="UniProtKB-KW"/>
</dbReference>
<keyword evidence="1" id="KW-0233">DNA recombination</keyword>
<sequence>MPRHYNTYGPNAKHGQEVVQPFKFNDWQKMEQISLMEKEAAPAGSLAYYRAYRSYILLLIGVNVGARISDLIEFTPRTFAGGRCEFRAHKTGKLVRYEIDHEIYSEIQKYVDEFHISINTFLFRSTSGKEIISDRISRQMAWREIHRLAKLANVEYCVGTHSLRKSYARWLYDAGMNLSDVAALLQHEDPMTTLRYICIDSESTKDKREHIRFVPKFRP</sequence>
<dbReference type="InterPro" id="IPR013762">
    <property type="entry name" value="Integrase-like_cat_sf"/>
</dbReference>
<dbReference type="PANTHER" id="PTHR30349:SF82">
    <property type="entry name" value="INTEGRASE_RECOMBINASE YOEC-RELATED"/>
    <property type="match status" value="1"/>
</dbReference>
<dbReference type="SUPFAM" id="SSF56349">
    <property type="entry name" value="DNA breaking-rejoining enzymes"/>
    <property type="match status" value="1"/>
</dbReference>
<dbReference type="Gene3D" id="1.10.443.10">
    <property type="entry name" value="Intergrase catalytic core"/>
    <property type="match status" value="1"/>
</dbReference>